<sequence>MESGARVSRNIVVIGVSQGIGRGLAEEHLRRGWTVTGTVRTTPPDRVAGNFAIEMLDTTDEDGLQTVMERLPDGIDRLIVSAGIAGPAGPVGEVTAGDFLRTLEVNTLAPLRIIDRVAAHVTPRGMLVVLSSSQGSIALNDDAHHETYRISKAGLNMGLKSVAVRRDDDRTYVAMNPGWVRTEIGTERALLSVAESVPAVTDVLDALDGTAGIHFVDYQGDRLPW</sequence>
<evidence type="ECO:0000313" key="1">
    <source>
        <dbReference type="EMBL" id="OSC33056.1"/>
    </source>
</evidence>
<dbReference type="PRINTS" id="PR00081">
    <property type="entry name" value="GDHRDH"/>
</dbReference>
<accession>A0AA91PDQ6</accession>
<dbReference type="SUPFAM" id="SSF51735">
    <property type="entry name" value="NAD(P)-binding Rossmann-fold domains"/>
    <property type="match status" value="1"/>
</dbReference>
<reference evidence="1 2" key="1">
    <citation type="submission" date="2017-04" db="EMBL/GenBank/DDBJ databases">
        <title>The new phylogeny of genus Mycobacterium.</title>
        <authorList>
            <person name="Tortoli E."/>
            <person name="Trovato A."/>
            <person name="Cirillo D.M."/>
        </authorList>
    </citation>
    <scope>NUCLEOTIDE SEQUENCE [LARGE SCALE GENOMIC DNA]</scope>
    <source>
        <strain evidence="1 2">KCTC 19819</strain>
    </source>
</reference>
<dbReference type="InterPro" id="IPR002347">
    <property type="entry name" value="SDR_fam"/>
</dbReference>
<dbReference type="Pfam" id="PF13561">
    <property type="entry name" value="adh_short_C2"/>
    <property type="match status" value="1"/>
</dbReference>
<evidence type="ECO:0000313" key="2">
    <source>
        <dbReference type="Proteomes" id="UP000193577"/>
    </source>
</evidence>
<dbReference type="AlphaFoldDB" id="A0AA91PDQ6"/>
<proteinExistence type="predicted"/>
<dbReference type="GO" id="GO:0016616">
    <property type="term" value="F:oxidoreductase activity, acting on the CH-OH group of donors, NAD or NADP as acceptor"/>
    <property type="evidence" value="ECO:0007669"/>
    <property type="project" value="TreeGrafter"/>
</dbReference>
<dbReference type="EMBL" id="NCXO01000028">
    <property type="protein sequence ID" value="OSC33056.1"/>
    <property type="molecule type" value="Genomic_DNA"/>
</dbReference>
<organism evidence="1 2">
    <name type="scientific">Mycolicibacillus koreensis</name>
    <dbReference type="NCBI Taxonomy" id="1069220"/>
    <lineage>
        <taxon>Bacteria</taxon>
        <taxon>Bacillati</taxon>
        <taxon>Actinomycetota</taxon>
        <taxon>Actinomycetes</taxon>
        <taxon>Mycobacteriales</taxon>
        <taxon>Mycobacteriaceae</taxon>
        <taxon>Mycolicibacillus</taxon>
    </lineage>
</organism>
<dbReference type="PANTHER" id="PTHR45458">
    <property type="entry name" value="SHORT-CHAIN DEHYDROGENASE/REDUCTASE SDR"/>
    <property type="match status" value="1"/>
</dbReference>
<dbReference type="InterPro" id="IPR036291">
    <property type="entry name" value="NAD(P)-bd_dom_sf"/>
</dbReference>
<keyword evidence="2" id="KW-1185">Reference proteome</keyword>
<comment type="caution">
    <text evidence="1">The sequence shown here is derived from an EMBL/GenBank/DDBJ whole genome shotgun (WGS) entry which is preliminary data.</text>
</comment>
<dbReference type="InterPro" id="IPR052184">
    <property type="entry name" value="SDR_enzymes"/>
</dbReference>
<name>A0AA91PDQ6_9MYCO</name>
<evidence type="ECO:0008006" key="3">
    <source>
        <dbReference type="Google" id="ProtNLM"/>
    </source>
</evidence>
<gene>
    <name evidence="1" type="ORF">B8W67_12895</name>
</gene>
<dbReference type="Proteomes" id="UP000193577">
    <property type="component" value="Unassembled WGS sequence"/>
</dbReference>
<dbReference type="PANTHER" id="PTHR45458:SF1">
    <property type="entry name" value="SHORT CHAIN DEHYDROGENASE"/>
    <property type="match status" value="1"/>
</dbReference>
<protein>
    <recommendedName>
        <fullName evidence="3">Short-chain dehydrogenase</fullName>
    </recommendedName>
</protein>
<dbReference type="Gene3D" id="3.40.50.720">
    <property type="entry name" value="NAD(P)-binding Rossmann-like Domain"/>
    <property type="match status" value="1"/>
</dbReference>